<reference evidence="2" key="2">
    <citation type="submission" date="2023-06" db="EMBL/GenBank/DDBJ databases">
        <authorList>
            <consortium name="Lawrence Berkeley National Laboratory"/>
            <person name="Haridas S."/>
            <person name="Hensen N."/>
            <person name="Bonometti L."/>
            <person name="Westerberg I."/>
            <person name="Brannstrom I.O."/>
            <person name="Guillou S."/>
            <person name="Cros-Aarteil S."/>
            <person name="Calhoun S."/>
            <person name="Kuo A."/>
            <person name="Mondo S."/>
            <person name="Pangilinan J."/>
            <person name="Riley R."/>
            <person name="Labutti K."/>
            <person name="Andreopoulos B."/>
            <person name="Lipzen A."/>
            <person name="Chen C."/>
            <person name="Yanf M."/>
            <person name="Daum C."/>
            <person name="Ng V."/>
            <person name="Clum A."/>
            <person name="Steindorff A."/>
            <person name="Ohm R."/>
            <person name="Martin F."/>
            <person name="Silar P."/>
            <person name="Natvig D."/>
            <person name="Lalanne C."/>
            <person name="Gautier V."/>
            <person name="Ament-Velasquez S.L."/>
            <person name="Kruys A."/>
            <person name="Hutchinson M.I."/>
            <person name="Powell A.J."/>
            <person name="Barry K."/>
            <person name="Miller A.N."/>
            <person name="Grigoriev I.V."/>
            <person name="Debuchy R."/>
            <person name="Gladieux P."/>
            <person name="Thoren M.H."/>
            <person name="Johannesson H."/>
        </authorList>
    </citation>
    <scope>NUCLEOTIDE SEQUENCE</scope>
    <source>
        <strain evidence="2">CBS 118394</strain>
    </source>
</reference>
<comment type="caution">
    <text evidence="2">The sequence shown here is derived from an EMBL/GenBank/DDBJ whole genome shotgun (WGS) entry which is preliminary data.</text>
</comment>
<evidence type="ECO:0000313" key="2">
    <source>
        <dbReference type="EMBL" id="KAK3326093.1"/>
    </source>
</evidence>
<evidence type="ECO:0000256" key="1">
    <source>
        <dbReference type="SAM" id="SignalP"/>
    </source>
</evidence>
<feature type="chain" id="PRO_5042206364" evidence="1">
    <location>
        <begin position="21"/>
        <end position="345"/>
    </location>
</feature>
<reference evidence="2" key="1">
    <citation type="journal article" date="2023" name="Mol. Phylogenet. Evol.">
        <title>Genome-scale phylogeny and comparative genomics of the fungal order Sordariales.</title>
        <authorList>
            <person name="Hensen N."/>
            <person name="Bonometti L."/>
            <person name="Westerberg I."/>
            <person name="Brannstrom I.O."/>
            <person name="Guillou S."/>
            <person name="Cros-Aarteil S."/>
            <person name="Calhoun S."/>
            <person name="Haridas S."/>
            <person name="Kuo A."/>
            <person name="Mondo S."/>
            <person name="Pangilinan J."/>
            <person name="Riley R."/>
            <person name="LaButti K."/>
            <person name="Andreopoulos B."/>
            <person name="Lipzen A."/>
            <person name="Chen C."/>
            <person name="Yan M."/>
            <person name="Daum C."/>
            <person name="Ng V."/>
            <person name="Clum A."/>
            <person name="Steindorff A."/>
            <person name="Ohm R.A."/>
            <person name="Martin F."/>
            <person name="Silar P."/>
            <person name="Natvig D.O."/>
            <person name="Lalanne C."/>
            <person name="Gautier V."/>
            <person name="Ament-Velasquez S.L."/>
            <person name="Kruys A."/>
            <person name="Hutchinson M.I."/>
            <person name="Powell A.J."/>
            <person name="Barry K."/>
            <person name="Miller A.N."/>
            <person name="Grigoriev I.V."/>
            <person name="Debuchy R."/>
            <person name="Gladieux P."/>
            <person name="Hiltunen Thoren M."/>
            <person name="Johannesson H."/>
        </authorList>
    </citation>
    <scope>NUCLEOTIDE SEQUENCE</scope>
    <source>
        <strain evidence="2">CBS 118394</strain>
    </source>
</reference>
<dbReference type="EMBL" id="JAUEDM010000002">
    <property type="protein sequence ID" value="KAK3326093.1"/>
    <property type="molecule type" value="Genomic_DNA"/>
</dbReference>
<protein>
    <submittedName>
        <fullName evidence="2">Uncharacterized protein</fullName>
    </submittedName>
</protein>
<proteinExistence type="predicted"/>
<accession>A0AAE0IJK3</accession>
<evidence type="ECO:0000313" key="3">
    <source>
        <dbReference type="Proteomes" id="UP001283341"/>
    </source>
</evidence>
<keyword evidence="3" id="KW-1185">Reference proteome</keyword>
<organism evidence="2 3">
    <name type="scientific">Apodospora peruviana</name>
    <dbReference type="NCBI Taxonomy" id="516989"/>
    <lineage>
        <taxon>Eukaryota</taxon>
        <taxon>Fungi</taxon>
        <taxon>Dikarya</taxon>
        <taxon>Ascomycota</taxon>
        <taxon>Pezizomycotina</taxon>
        <taxon>Sordariomycetes</taxon>
        <taxon>Sordariomycetidae</taxon>
        <taxon>Sordariales</taxon>
        <taxon>Lasiosphaeriaceae</taxon>
        <taxon>Apodospora</taxon>
    </lineage>
</organism>
<keyword evidence="1" id="KW-0732">Signal</keyword>
<sequence>MISLRHCLLLLLGAPVHGLAASVPLPPAGSQVIGNRDGVGDNTNTALLSSRDPQSSTVLQPTDLMQDLGRRSKLDIVKFLGSYAKTNAGKENDVGVAATFIAIRLIVWSWISVSTQCVSASEEKNGDDKKRSTATCVLDAISLALSIALLGWQSFPSFNSVNNMIAAYKQQTTRPPKRAASLGHINATTLYVRDVVLPTLSKALAGSGVEIRHLGVWNDTTVDSPAAVGKRNDQSLDARDWMRPVFGARSSDGTEFHFAFLESQTPFLNGHGIDIKMKMISEPEDPYKKVVSVDKAHKTISQQLDCLWEDQFSWHGKETNALHLEIWDLVGRFSQHGGTAVAVWS</sequence>
<gene>
    <name evidence="2" type="ORF">B0H66DRAFT_600229</name>
</gene>
<name>A0AAE0IJK3_9PEZI</name>
<dbReference type="AlphaFoldDB" id="A0AAE0IJK3"/>
<feature type="signal peptide" evidence="1">
    <location>
        <begin position="1"/>
        <end position="20"/>
    </location>
</feature>
<dbReference type="Proteomes" id="UP001283341">
    <property type="component" value="Unassembled WGS sequence"/>
</dbReference>